<dbReference type="InterPro" id="IPR052518">
    <property type="entry name" value="CHR_Transporter"/>
</dbReference>
<feature type="transmembrane region" description="Helical" evidence="7">
    <location>
        <begin position="47"/>
        <end position="65"/>
    </location>
</feature>
<dbReference type="GO" id="GO:0015109">
    <property type="term" value="F:chromate transmembrane transporter activity"/>
    <property type="evidence" value="ECO:0007669"/>
    <property type="project" value="InterPro"/>
</dbReference>
<dbReference type="EMBL" id="JADIMQ010000009">
    <property type="protein sequence ID" value="MBO8447751.1"/>
    <property type="molecule type" value="Genomic_DNA"/>
</dbReference>
<dbReference type="PANTHER" id="PTHR43663:SF2">
    <property type="entry name" value="CHROMATE TRANSPORT PROTEIN-RELATED"/>
    <property type="match status" value="1"/>
</dbReference>
<evidence type="ECO:0000256" key="7">
    <source>
        <dbReference type="SAM" id="Phobius"/>
    </source>
</evidence>
<comment type="caution">
    <text evidence="8">The sequence shown here is derived from an EMBL/GenBank/DDBJ whole genome shotgun (WGS) entry which is preliminary data.</text>
</comment>
<keyword evidence="4 7" id="KW-0812">Transmembrane</keyword>
<dbReference type="AlphaFoldDB" id="A0A9D9HDP4"/>
<comment type="subcellular location">
    <subcellularLocation>
        <location evidence="1">Cell membrane</location>
        <topology evidence="1">Multi-pass membrane protein</topology>
    </subcellularLocation>
</comment>
<feature type="transmembrane region" description="Helical" evidence="7">
    <location>
        <begin position="77"/>
        <end position="100"/>
    </location>
</feature>
<reference evidence="8" key="1">
    <citation type="submission" date="2020-10" db="EMBL/GenBank/DDBJ databases">
        <authorList>
            <person name="Gilroy R."/>
        </authorList>
    </citation>
    <scope>NUCLEOTIDE SEQUENCE</scope>
    <source>
        <strain evidence="8">20514</strain>
    </source>
</reference>
<reference evidence="8" key="2">
    <citation type="journal article" date="2021" name="PeerJ">
        <title>Extensive microbial diversity within the chicken gut microbiome revealed by metagenomics and culture.</title>
        <authorList>
            <person name="Gilroy R."/>
            <person name="Ravi A."/>
            <person name="Getino M."/>
            <person name="Pursley I."/>
            <person name="Horton D.L."/>
            <person name="Alikhan N.F."/>
            <person name="Baker D."/>
            <person name="Gharbi K."/>
            <person name="Hall N."/>
            <person name="Watson M."/>
            <person name="Adriaenssens E.M."/>
            <person name="Foster-Nyarko E."/>
            <person name="Jarju S."/>
            <person name="Secka A."/>
            <person name="Antonio M."/>
            <person name="Oren A."/>
            <person name="Chaudhuri R.R."/>
            <person name="La Ragione R."/>
            <person name="Hildebrand F."/>
            <person name="Pallen M.J."/>
        </authorList>
    </citation>
    <scope>NUCLEOTIDE SEQUENCE</scope>
    <source>
        <strain evidence="8">20514</strain>
    </source>
</reference>
<organism evidence="8 9">
    <name type="scientific">Candidatus Cryptobacteroides merdigallinarum</name>
    <dbReference type="NCBI Taxonomy" id="2840770"/>
    <lineage>
        <taxon>Bacteria</taxon>
        <taxon>Pseudomonadati</taxon>
        <taxon>Bacteroidota</taxon>
        <taxon>Bacteroidia</taxon>
        <taxon>Bacteroidales</taxon>
        <taxon>Candidatus Cryptobacteroides</taxon>
    </lineage>
</organism>
<feature type="transmembrane region" description="Helical" evidence="7">
    <location>
        <begin position="106"/>
        <end position="124"/>
    </location>
</feature>
<evidence type="ECO:0000313" key="9">
    <source>
        <dbReference type="Proteomes" id="UP000810252"/>
    </source>
</evidence>
<evidence type="ECO:0000313" key="8">
    <source>
        <dbReference type="EMBL" id="MBO8447751.1"/>
    </source>
</evidence>
<keyword evidence="5 7" id="KW-1133">Transmembrane helix</keyword>
<feature type="transmembrane region" description="Helical" evidence="7">
    <location>
        <begin position="7"/>
        <end position="27"/>
    </location>
</feature>
<comment type="similarity">
    <text evidence="2">Belongs to the chromate ion transporter (CHR) (TC 2.A.51) family.</text>
</comment>
<evidence type="ECO:0000256" key="1">
    <source>
        <dbReference type="ARBA" id="ARBA00004651"/>
    </source>
</evidence>
<feature type="transmembrane region" description="Helical" evidence="7">
    <location>
        <begin position="158"/>
        <end position="175"/>
    </location>
</feature>
<proteinExistence type="inferred from homology"/>
<dbReference type="InterPro" id="IPR003370">
    <property type="entry name" value="Chromate_transpt"/>
</dbReference>
<evidence type="ECO:0000256" key="3">
    <source>
        <dbReference type="ARBA" id="ARBA00022475"/>
    </source>
</evidence>
<keyword evidence="3" id="KW-1003">Cell membrane</keyword>
<protein>
    <submittedName>
        <fullName evidence="8">Chromate transporter</fullName>
    </submittedName>
</protein>
<dbReference type="Proteomes" id="UP000810252">
    <property type="component" value="Unassembled WGS sequence"/>
</dbReference>
<gene>
    <name evidence="8" type="ORF">IAC29_00580</name>
</gene>
<evidence type="ECO:0000256" key="2">
    <source>
        <dbReference type="ARBA" id="ARBA00005262"/>
    </source>
</evidence>
<evidence type="ECO:0000256" key="4">
    <source>
        <dbReference type="ARBA" id="ARBA00022692"/>
    </source>
</evidence>
<evidence type="ECO:0000256" key="6">
    <source>
        <dbReference type="ARBA" id="ARBA00023136"/>
    </source>
</evidence>
<evidence type="ECO:0000256" key="5">
    <source>
        <dbReference type="ARBA" id="ARBA00022989"/>
    </source>
</evidence>
<keyword evidence="6 7" id="KW-0472">Membrane</keyword>
<dbReference type="GO" id="GO:0005886">
    <property type="term" value="C:plasma membrane"/>
    <property type="evidence" value="ECO:0007669"/>
    <property type="project" value="UniProtKB-SubCell"/>
</dbReference>
<name>A0A9D9HDP4_9BACT</name>
<sequence length="184" mass="20153">MATYWQIFLIFAKIGAFTIGGGMAMIPLIQSEIVGRGWLRDEDFPDIIALSQTAPGLLAVNIAIFTGYKLKGTKGSIVATVASVLPSILIILLIAMLFTGYQDNPAVIRIFKGIRPVVVALIAVPMFQMARKSVRTWWSYLVAGAVLVLVGFLKVSPIYILTVVIVVSFAIVKINDKRRRDSLK</sequence>
<accession>A0A9D9HDP4</accession>
<dbReference type="Pfam" id="PF02417">
    <property type="entry name" value="Chromate_transp"/>
    <property type="match status" value="1"/>
</dbReference>
<dbReference type="PANTHER" id="PTHR43663">
    <property type="entry name" value="CHROMATE TRANSPORT PROTEIN-RELATED"/>
    <property type="match status" value="1"/>
</dbReference>
<feature type="transmembrane region" description="Helical" evidence="7">
    <location>
        <begin position="136"/>
        <end position="152"/>
    </location>
</feature>